<evidence type="ECO:0000313" key="3">
    <source>
        <dbReference type="Proteomes" id="UP001190926"/>
    </source>
</evidence>
<dbReference type="Proteomes" id="UP001190926">
    <property type="component" value="Unassembled WGS sequence"/>
</dbReference>
<protein>
    <submittedName>
        <fullName evidence="2">Uncharacterized protein</fullName>
    </submittedName>
</protein>
<accession>A0AAD4IS57</accession>
<gene>
    <name evidence="2" type="ORF">C2S53_003454</name>
</gene>
<dbReference type="AlphaFoldDB" id="A0AAD4IS57"/>
<dbReference type="EMBL" id="SDAM02004199">
    <property type="protein sequence ID" value="KAH6820218.1"/>
    <property type="molecule type" value="Genomic_DNA"/>
</dbReference>
<sequence length="62" mass="6537">MGGNQSDGYSGMHWYPDSGATNHITYDLGNLNMAGDYQGGEELQVGNGTGSSHQGNPPHREA</sequence>
<name>A0AAD4IS57_PERFH</name>
<comment type="caution">
    <text evidence="2">The sequence shown here is derived from an EMBL/GenBank/DDBJ whole genome shotgun (WGS) entry which is preliminary data.</text>
</comment>
<evidence type="ECO:0000313" key="2">
    <source>
        <dbReference type="EMBL" id="KAH6820218.1"/>
    </source>
</evidence>
<evidence type="ECO:0000256" key="1">
    <source>
        <dbReference type="SAM" id="MobiDB-lite"/>
    </source>
</evidence>
<proteinExistence type="predicted"/>
<reference evidence="2 3" key="1">
    <citation type="journal article" date="2021" name="Nat. Commun.">
        <title>Incipient diploidization of the medicinal plant Perilla within 10,000 years.</title>
        <authorList>
            <person name="Zhang Y."/>
            <person name="Shen Q."/>
            <person name="Leng L."/>
            <person name="Zhang D."/>
            <person name="Chen S."/>
            <person name="Shi Y."/>
            <person name="Ning Z."/>
            <person name="Chen S."/>
        </authorList>
    </citation>
    <scope>NUCLEOTIDE SEQUENCE [LARGE SCALE GENOMIC DNA]</scope>
    <source>
        <strain evidence="3">cv. PC099</strain>
    </source>
</reference>
<keyword evidence="3" id="KW-1185">Reference proteome</keyword>
<feature type="region of interest" description="Disordered" evidence="1">
    <location>
        <begin position="34"/>
        <end position="62"/>
    </location>
</feature>
<organism evidence="2 3">
    <name type="scientific">Perilla frutescens var. hirtella</name>
    <name type="common">Perilla citriodora</name>
    <name type="synonym">Perilla setoyensis</name>
    <dbReference type="NCBI Taxonomy" id="608512"/>
    <lineage>
        <taxon>Eukaryota</taxon>
        <taxon>Viridiplantae</taxon>
        <taxon>Streptophyta</taxon>
        <taxon>Embryophyta</taxon>
        <taxon>Tracheophyta</taxon>
        <taxon>Spermatophyta</taxon>
        <taxon>Magnoliopsida</taxon>
        <taxon>eudicotyledons</taxon>
        <taxon>Gunneridae</taxon>
        <taxon>Pentapetalae</taxon>
        <taxon>asterids</taxon>
        <taxon>lamiids</taxon>
        <taxon>Lamiales</taxon>
        <taxon>Lamiaceae</taxon>
        <taxon>Nepetoideae</taxon>
        <taxon>Elsholtzieae</taxon>
        <taxon>Perilla</taxon>
    </lineage>
</organism>